<name>A0A8X6QSM4_NEPPI</name>
<keyword evidence="2" id="KW-1185">Reference proteome</keyword>
<proteinExistence type="predicted"/>
<sequence length="117" mass="12586">MAATALVRAVLYRTCACRRAAMVCHEQLLCGTPAKFRAGVAGRSGGSCGVKNVRAARLSRRYGGSFGRQRPACSWLCFCQQLCVAIRGSAACVRPAAALSLLRRRSVAGQRFGRHKK</sequence>
<dbReference type="EMBL" id="BMAW01083468">
    <property type="protein sequence ID" value="GFU34210.1"/>
    <property type="molecule type" value="Genomic_DNA"/>
</dbReference>
<gene>
    <name evidence="1" type="ORF">NPIL_355491</name>
</gene>
<organism evidence="1 2">
    <name type="scientific">Nephila pilipes</name>
    <name type="common">Giant wood spider</name>
    <name type="synonym">Nephila maculata</name>
    <dbReference type="NCBI Taxonomy" id="299642"/>
    <lineage>
        <taxon>Eukaryota</taxon>
        <taxon>Metazoa</taxon>
        <taxon>Ecdysozoa</taxon>
        <taxon>Arthropoda</taxon>
        <taxon>Chelicerata</taxon>
        <taxon>Arachnida</taxon>
        <taxon>Araneae</taxon>
        <taxon>Araneomorphae</taxon>
        <taxon>Entelegynae</taxon>
        <taxon>Araneoidea</taxon>
        <taxon>Nephilidae</taxon>
        <taxon>Nephila</taxon>
    </lineage>
</organism>
<dbReference type="AlphaFoldDB" id="A0A8X6QSM4"/>
<accession>A0A8X6QSM4</accession>
<evidence type="ECO:0000313" key="2">
    <source>
        <dbReference type="Proteomes" id="UP000887013"/>
    </source>
</evidence>
<evidence type="ECO:0000313" key="1">
    <source>
        <dbReference type="EMBL" id="GFU34210.1"/>
    </source>
</evidence>
<protein>
    <submittedName>
        <fullName evidence="1">Uncharacterized protein</fullName>
    </submittedName>
</protein>
<comment type="caution">
    <text evidence="1">The sequence shown here is derived from an EMBL/GenBank/DDBJ whole genome shotgun (WGS) entry which is preliminary data.</text>
</comment>
<reference evidence="1" key="1">
    <citation type="submission" date="2020-08" db="EMBL/GenBank/DDBJ databases">
        <title>Multicomponent nature underlies the extraordinary mechanical properties of spider dragline silk.</title>
        <authorList>
            <person name="Kono N."/>
            <person name="Nakamura H."/>
            <person name="Mori M."/>
            <person name="Yoshida Y."/>
            <person name="Ohtoshi R."/>
            <person name="Malay A.D."/>
            <person name="Moran D.A.P."/>
            <person name="Tomita M."/>
            <person name="Numata K."/>
            <person name="Arakawa K."/>
        </authorList>
    </citation>
    <scope>NUCLEOTIDE SEQUENCE</scope>
</reference>
<dbReference type="Proteomes" id="UP000887013">
    <property type="component" value="Unassembled WGS sequence"/>
</dbReference>